<reference evidence="8 9" key="1">
    <citation type="submission" date="2020-04" db="EMBL/GenBank/DDBJ databases">
        <title>Genome analysis and antimicrobial resistance characteristics of Chryseobacterium aquaticum isolated from farmed salmonids.</title>
        <authorList>
            <person name="Saticioglu I.B."/>
            <person name="Duman M."/>
            <person name="Altun S."/>
        </authorList>
    </citation>
    <scope>NUCLEOTIDE SEQUENCE [LARGE SCALE GENOMIC DNA]</scope>
    <source>
        <strain evidence="8 9">C-174</strain>
    </source>
</reference>
<dbReference type="Gene3D" id="3.40.50.360">
    <property type="match status" value="1"/>
</dbReference>
<evidence type="ECO:0000256" key="4">
    <source>
        <dbReference type="ARBA" id="ARBA00023027"/>
    </source>
</evidence>
<dbReference type="AlphaFoldDB" id="A0A848NAX6"/>
<dbReference type="InterPro" id="IPR029039">
    <property type="entry name" value="Flavoprotein-like_sf"/>
</dbReference>
<feature type="binding site" evidence="6">
    <location>
        <position position="18"/>
    </location>
    <ligand>
        <name>FMN</name>
        <dbReference type="ChEBI" id="CHEBI:58210"/>
    </ligand>
</feature>
<comment type="function">
    <text evidence="6">Also exhibits azoreductase activity. Catalyzes the reductive cleavage of the azo bond in aromatic azo compounds to the corresponding amines.</text>
</comment>
<keyword evidence="4 6" id="KW-0520">NAD</keyword>
<comment type="function">
    <text evidence="6">Quinone reductase that provides resistance to thiol-specific stress caused by electrophilic quinones.</text>
</comment>
<evidence type="ECO:0000256" key="1">
    <source>
        <dbReference type="ARBA" id="ARBA00022630"/>
    </source>
</evidence>
<evidence type="ECO:0000313" key="8">
    <source>
        <dbReference type="EMBL" id="NMR35710.1"/>
    </source>
</evidence>
<accession>A0A848NAX6</accession>
<evidence type="ECO:0000256" key="6">
    <source>
        <dbReference type="HAMAP-Rule" id="MF_01216"/>
    </source>
</evidence>
<dbReference type="RefSeq" id="WP_169322222.1">
    <property type="nucleotide sequence ID" value="NZ_JABCJF010000010.1"/>
</dbReference>
<dbReference type="GO" id="GO:0009055">
    <property type="term" value="F:electron transfer activity"/>
    <property type="evidence" value="ECO:0007669"/>
    <property type="project" value="UniProtKB-UniRule"/>
</dbReference>
<comment type="caution">
    <text evidence="6">Lacks conserved residue(s) required for the propagation of feature annotation.</text>
</comment>
<protein>
    <recommendedName>
        <fullName evidence="6">FMN dependent NADH:quinone oxidoreductase</fullName>
        <ecNumber evidence="6">1.6.5.-</ecNumber>
    </recommendedName>
    <alternativeName>
        <fullName evidence="6">Azo-dye reductase</fullName>
    </alternativeName>
    <alternativeName>
        <fullName evidence="6">FMN-dependent NADH-azo compound oxidoreductase</fullName>
    </alternativeName>
    <alternativeName>
        <fullName evidence="6">FMN-dependent NADH-azoreductase</fullName>
        <ecNumber evidence="6">1.7.1.17</ecNumber>
    </alternativeName>
</protein>
<dbReference type="GO" id="GO:0016655">
    <property type="term" value="F:oxidoreductase activity, acting on NAD(P)H, quinone or similar compound as acceptor"/>
    <property type="evidence" value="ECO:0007669"/>
    <property type="project" value="InterPro"/>
</dbReference>
<dbReference type="SUPFAM" id="SSF52218">
    <property type="entry name" value="Flavoproteins"/>
    <property type="match status" value="1"/>
</dbReference>
<proteinExistence type="inferred from homology"/>
<keyword evidence="3 6" id="KW-0560">Oxidoreductase</keyword>
<sequence>MNNNAHIRPLEILRLDSSSRYADSVSRNLTDYFVARLLKEYPEAKVTTRDLAAGLPLPTEDFVDGSLYSMENPTPVMQTALQLSNEMVTELISADLVVLGMPLYNWTVPSTFKSYIDHVSRLNTTFEYVDGVSEGLLRARSVYIIFTSGGTGIGSEKDFATPYAKYLWQTLGIQNVHIIDASGILFNTEERIHNAKNQIDQLVLPVFA</sequence>
<feature type="binding site" evidence="6">
    <location>
        <begin position="147"/>
        <end position="150"/>
    </location>
    <ligand>
        <name>FMN</name>
        <dbReference type="ChEBI" id="CHEBI:58210"/>
    </ligand>
</feature>
<evidence type="ECO:0000256" key="2">
    <source>
        <dbReference type="ARBA" id="ARBA00022643"/>
    </source>
</evidence>
<dbReference type="InterPro" id="IPR023048">
    <property type="entry name" value="NADH:quinone_OxRdtase_FMN_depd"/>
</dbReference>
<dbReference type="Proteomes" id="UP000548067">
    <property type="component" value="Unassembled WGS sequence"/>
</dbReference>
<name>A0A848NAX6_9FLAO</name>
<comment type="similarity">
    <text evidence="6">Belongs to the azoreductase type 1 family.</text>
</comment>
<feature type="domain" description="Flavodoxin-like fold" evidence="7">
    <location>
        <begin position="12"/>
        <end position="201"/>
    </location>
</feature>
<keyword evidence="2 6" id="KW-0288">FMN</keyword>
<gene>
    <name evidence="6" type="primary">azoR</name>
    <name evidence="8" type="ORF">HIO71_16145</name>
</gene>
<evidence type="ECO:0000256" key="5">
    <source>
        <dbReference type="ARBA" id="ARBA00048542"/>
    </source>
</evidence>
<dbReference type="Pfam" id="PF02525">
    <property type="entry name" value="Flavodoxin_2"/>
    <property type="match status" value="1"/>
</dbReference>
<comment type="caution">
    <text evidence="8">The sequence shown here is derived from an EMBL/GenBank/DDBJ whole genome shotgun (WGS) entry which is preliminary data.</text>
</comment>
<comment type="catalytic activity">
    <reaction evidence="5">
        <text>N,N-dimethyl-1,4-phenylenediamine + anthranilate + 2 NAD(+) = 2-(4-dimethylaminophenyl)diazenylbenzoate + 2 NADH + 2 H(+)</text>
        <dbReference type="Rhea" id="RHEA:55872"/>
        <dbReference type="ChEBI" id="CHEBI:15378"/>
        <dbReference type="ChEBI" id="CHEBI:15783"/>
        <dbReference type="ChEBI" id="CHEBI:16567"/>
        <dbReference type="ChEBI" id="CHEBI:57540"/>
        <dbReference type="ChEBI" id="CHEBI:57945"/>
        <dbReference type="ChEBI" id="CHEBI:71579"/>
        <dbReference type="EC" id="1.7.1.17"/>
    </reaction>
    <physiologicalReaction direction="right-to-left" evidence="5">
        <dbReference type="Rhea" id="RHEA:55874"/>
    </physiologicalReaction>
</comment>
<dbReference type="GO" id="GO:0016652">
    <property type="term" value="F:oxidoreductase activity, acting on NAD(P)H as acceptor"/>
    <property type="evidence" value="ECO:0007669"/>
    <property type="project" value="UniProtKB-UniRule"/>
</dbReference>
<comment type="catalytic activity">
    <reaction evidence="6">
        <text>2 a quinone + NADH + H(+) = 2 a 1,4-benzosemiquinone + NAD(+)</text>
        <dbReference type="Rhea" id="RHEA:65952"/>
        <dbReference type="ChEBI" id="CHEBI:15378"/>
        <dbReference type="ChEBI" id="CHEBI:57540"/>
        <dbReference type="ChEBI" id="CHEBI:57945"/>
        <dbReference type="ChEBI" id="CHEBI:132124"/>
        <dbReference type="ChEBI" id="CHEBI:134225"/>
    </reaction>
</comment>
<dbReference type="PANTHER" id="PTHR43741:SF2">
    <property type="entry name" value="FMN-DEPENDENT NADH:QUINONE OXIDOREDUCTASE"/>
    <property type="match status" value="1"/>
</dbReference>
<dbReference type="InterPro" id="IPR050104">
    <property type="entry name" value="FMN-dep_NADH:Q_OxRdtase_AzoR1"/>
</dbReference>
<dbReference type="PANTHER" id="PTHR43741">
    <property type="entry name" value="FMN-DEPENDENT NADH-AZOREDUCTASE 1"/>
    <property type="match status" value="1"/>
</dbReference>
<dbReference type="InterPro" id="IPR003680">
    <property type="entry name" value="Flavodoxin_fold"/>
</dbReference>
<dbReference type="EC" id="1.6.5.-" evidence="6"/>
<feature type="binding site" evidence="6">
    <location>
        <begin position="24"/>
        <end position="26"/>
    </location>
    <ligand>
        <name>FMN</name>
        <dbReference type="ChEBI" id="CHEBI:58210"/>
    </ligand>
</feature>
<dbReference type="EMBL" id="JABCJF010000010">
    <property type="protein sequence ID" value="NMR35710.1"/>
    <property type="molecule type" value="Genomic_DNA"/>
</dbReference>
<organism evidence="8 9">
    <name type="scientific">Chryseobacterium aquaticum</name>
    <dbReference type="NCBI Taxonomy" id="452084"/>
    <lineage>
        <taxon>Bacteria</taxon>
        <taxon>Pseudomonadati</taxon>
        <taxon>Bacteroidota</taxon>
        <taxon>Flavobacteriia</taxon>
        <taxon>Flavobacteriales</taxon>
        <taxon>Weeksellaceae</taxon>
        <taxon>Chryseobacterium group</taxon>
        <taxon>Chryseobacterium</taxon>
    </lineage>
</organism>
<comment type="subunit">
    <text evidence="6">Homodimer.</text>
</comment>
<keyword evidence="1 6" id="KW-0285">Flavoprotein</keyword>
<evidence type="ECO:0000256" key="3">
    <source>
        <dbReference type="ARBA" id="ARBA00023002"/>
    </source>
</evidence>
<dbReference type="GO" id="GO:0010181">
    <property type="term" value="F:FMN binding"/>
    <property type="evidence" value="ECO:0007669"/>
    <property type="project" value="UniProtKB-UniRule"/>
</dbReference>
<dbReference type="EC" id="1.7.1.17" evidence="6"/>
<evidence type="ECO:0000259" key="7">
    <source>
        <dbReference type="Pfam" id="PF02525"/>
    </source>
</evidence>
<comment type="cofactor">
    <cofactor evidence="6">
        <name>FMN</name>
        <dbReference type="ChEBI" id="CHEBI:58210"/>
    </cofactor>
    <text evidence="6">Binds 1 FMN per subunit.</text>
</comment>
<evidence type="ECO:0000313" key="9">
    <source>
        <dbReference type="Proteomes" id="UP000548067"/>
    </source>
</evidence>
<dbReference type="HAMAP" id="MF_01216">
    <property type="entry name" value="Azoreductase_type1"/>
    <property type="match status" value="1"/>
</dbReference>